<keyword evidence="5" id="KW-1185">Reference proteome</keyword>
<proteinExistence type="predicted"/>
<dbReference type="Proteomes" id="UP001237207">
    <property type="component" value="Unassembled WGS sequence"/>
</dbReference>
<evidence type="ECO:0000259" key="3">
    <source>
        <dbReference type="PROSITE" id="PS51186"/>
    </source>
</evidence>
<protein>
    <submittedName>
        <fullName evidence="4">Riboflavin biosynthesis RibT protein</fullName>
    </submittedName>
</protein>
<evidence type="ECO:0000256" key="1">
    <source>
        <dbReference type="ARBA" id="ARBA00022679"/>
    </source>
</evidence>
<evidence type="ECO:0000313" key="5">
    <source>
        <dbReference type="Proteomes" id="UP001237207"/>
    </source>
</evidence>
<sequence>MLIRYKKSFEKIAMGLLSFMPCEKDIKQLQQTMKTYESDDQWQLYMWKDEDIIGIIGIHILDDQTAEIQHISVNPSYRKEGIGKAMLKALKEMHKNKQLKPNEYTATFFQKCHLEEDS</sequence>
<dbReference type="PROSITE" id="PS51186">
    <property type="entry name" value="GNAT"/>
    <property type="match status" value="1"/>
</dbReference>
<dbReference type="Gene3D" id="3.40.630.30">
    <property type="match status" value="1"/>
</dbReference>
<keyword evidence="2" id="KW-0012">Acyltransferase</keyword>
<name>A0AAJ1SXX4_9BACI</name>
<dbReference type="GO" id="GO:0016747">
    <property type="term" value="F:acyltransferase activity, transferring groups other than amino-acyl groups"/>
    <property type="evidence" value="ECO:0007669"/>
    <property type="project" value="InterPro"/>
</dbReference>
<reference evidence="4" key="1">
    <citation type="submission" date="2023-07" db="EMBL/GenBank/DDBJ databases">
        <title>Genomic Encyclopedia of Type Strains, Phase IV (KMG-IV): sequencing the most valuable type-strain genomes for metagenomic binning, comparative biology and taxonomic classification.</title>
        <authorList>
            <person name="Goeker M."/>
        </authorList>
    </citation>
    <scope>NUCLEOTIDE SEQUENCE</scope>
    <source>
        <strain evidence="4">DSM 23947</strain>
    </source>
</reference>
<dbReference type="Pfam" id="PF00583">
    <property type="entry name" value="Acetyltransf_1"/>
    <property type="match status" value="1"/>
</dbReference>
<feature type="domain" description="N-acetyltransferase" evidence="3">
    <location>
        <begin position="3"/>
        <end position="118"/>
    </location>
</feature>
<dbReference type="InterPro" id="IPR016181">
    <property type="entry name" value="Acyl_CoA_acyltransferase"/>
</dbReference>
<accession>A0AAJ1SXX4</accession>
<evidence type="ECO:0000313" key="4">
    <source>
        <dbReference type="EMBL" id="MDQ0213747.1"/>
    </source>
</evidence>
<dbReference type="EMBL" id="JAUSUC010000001">
    <property type="protein sequence ID" value="MDQ0213747.1"/>
    <property type="molecule type" value="Genomic_DNA"/>
</dbReference>
<dbReference type="SUPFAM" id="SSF55729">
    <property type="entry name" value="Acyl-CoA N-acyltransferases (Nat)"/>
    <property type="match status" value="1"/>
</dbReference>
<organism evidence="4 5">
    <name type="scientific">Oikeobacillus pervagus</name>
    <dbReference type="NCBI Taxonomy" id="1325931"/>
    <lineage>
        <taxon>Bacteria</taxon>
        <taxon>Bacillati</taxon>
        <taxon>Bacillota</taxon>
        <taxon>Bacilli</taxon>
        <taxon>Bacillales</taxon>
        <taxon>Bacillaceae</taxon>
        <taxon>Oikeobacillus</taxon>
    </lineage>
</organism>
<comment type="caution">
    <text evidence="4">The sequence shown here is derived from an EMBL/GenBank/DDBJ whole genome shotgun (WGS) entry which is preliminary data.</text>
</comment>
<dbReference type="AlphaFoldDB" id="A0AAJ1SXX4"/>
<dbReference type="CDD" id="cd04301">
    <property type="entry name" value="NAT_SF"/>
    <property type="match status" value="1"/>
</dbReference>
<gene>
    <name evidence="4" type="ORF">J2S13_000141</name>
</gene>
<dbReference type="RefSeq" id="WP_307255735.1">
    <property type="nucleotide sequence ID" value="NZ_JAUSUC010000001.1"/>
</dbReference>
<dbReference type="PANTHER" id="PTHR43800:SF1">
    <property type="entry name" value="PEPTIDYL-LYSINE N-ACETYLTRANSFERASE YJAB"/>
    <property type="match status" value="1"/>
</dbReference>
<dbReference type="PANTHER" id="PTHR43800">
    <property type="entry name" value="PEPTIDYL-LYSINE N-ACETYLTRANSFERASE YJAB"/>
    <property type="match status" value="1"/>
</dbReference>
<keyword evidence="1" id="KW-0808">Transferase</keyword>
<evidence type="ECO:0000256" key="2">
    <source>
        <dbReference type="ARBA" id="ARBA00023315"/>
    </source>
</evidence>
<dbReference type="InterPro" id="IPR000182">
    <property type="entry name" value="GNAT_dom"/>
</dbReference>